<dbReference type="InParanoid" id="A0A6J2UXS2"/>
<gene>
    <name evidence="9" type="primary">LOC115807139</name>
</gene>
<organism evidence="8 9">
    <name type="scientific">Chanos chanos</name>
    <name type="common">Milkfish</name>
    <name type="synonym">Mugil chanos</name>
    <dbReference type="NCBI Taxonomy" id="29144"/>
    <lineage>
        <taxon>Eukaryota</taxon>
        <taxon>Metazoa</taxon>
        <taxon>Chordata</taxon>
        <taxon>Craniata</taxon>
        <taxon>Vertebrata</taxon>
        <taxon>Euteleostomi</taxon>
        <taxon>Actinopterygii</taxon>
        <taxon>Neopterygii</taxon>
        <taxon>Teleostei</taxon>
        <taxon>Ostariophysi</taxon>
        <taxon>Gonorynchiformes</taxon>
        <taxon>Chanidae</taxon>
        <taxon>Chanos</taxon>
    </lineage>
</organism>
<dbReference type="GO" id="GO:0016758">
    <property type="term" value="F:hexosyltransferase activity"/>
    <property type="evidence" value="ECO:0007669"/>
    <property type="project" value="InterPro"/>
</dbReference>
<dbReference type="GO" id="GO:0031982">
    <property type="term" value="C:vesicle"/>
    <property type="evidence" value="ECO:0007669"/>
    <property type="project" value="TreeGrafter"/>
</dbReference>
<accession>A0A6J2UXS2</accession>
<comment type="subcellular location">
    <subcellularLocation>
        <location evidence="1">Membrane</location>
        <topology evidence="1">Single-pass type II membrane protein</topology>
    </subcellularLocation>
</comment>
<reference evidence="9" key="1">
    <citation type="submission" date="2025-08" db="UniProtKB">
        <authorList>
            <consortium name="RefSeq"/>
        </authorList>
    </citation>
    <scope>IDENTIFICATION</scope>
</reference>
<dbReference type="Proteomes" id="UP000504632">
    <property type="component" value="Chromosome 3"/>
</dbReference>
<dbReference type="GO" id="GO:0005975">
    <property type="term" value="P:carbohydrate metabolic process"/>
    <property type="evidence" value="ECO:0007669"/>
    <property type="project" value="InterPro"/>
</dbReference>
<dbReference type="Gene3D" id="3.90.550.10">
    <property type="entry name" value="Spore Coat Polysaccharide Biosynthesis Protein SpsA, Chain A"/>
    <property type="match status" value="1"/>
</dbReference>
<dbReference type="PANTHER" id="PTHR10462">
    <property type="entry name" value="GLYCOSYLTRANSFERASE-RELATED"/>
    <property type="match status" value="1"/>
</dbReference>
<dbReference type="SUPFAM" id="SSF53448">
    <property type="entry name" value="Nucleotide-diphospho-sugar transferases"/>
    <property type="match status" value="1"/>
</dbReference>
<feature type="binding site" evidence="7">
    <location>
        <position position="190"/>
    </location>
    <ligand>
        <name>Mn(2+)</name>
        <dbReference type="ChEBI" id="CHEBI:29035"/>
    </ligand>
</feature>
<keyword evidence="3" id="KW-0328">Glycosyltransferase</keyword>
<protein>
    <submittedName>
        <fullName evidence="9">Globoside alpha-1,3-N-acetylgalactosaminyltransferase 1-like</fullName>
    </submittedName>
</protein>
<dbReference type="InterPro" id="IPR029044">
    <property type="entry name" value="Nucleotide-diphossugar_trans"/>
</dbReference>
<keyword evidence="4" id="KW-0808">Transferase</keyword>
<dbReference type="InterPro" id="IPR005076">
    <property type="entry name" value="Glyco_trans_6"/>
</dbReference>
<evidence type="ECO:0000256" key="1">
    <source>
        <dbReference type="ARBA" id="ARBA00004606"/>
    </source>
</evidence>
<evidence type="ECO:0000256" key="5">
    <source>
        <dbReference type="PIRSR" id="PIRSR605076-1"/>
    </source>
</evidence>
<name>A0A6J2UXS2_CHACN</name>
<dbReference type="GO" id="GO:0005794">
    <property type="term" value="C:Golgi apparatus"/>
    <property type="evidence" value="ECO:0007669"/>
    <property type="project" value="TreeGrafter"/>
</dbReference>
<dbReference type="OrthoDB" id="10013941at2759"/>
<dbReference type="AlphaFoldDB" id="A0A6J2UXS2"/>
<keyword evidence="7" id="KW-0464">Manganese</keyword>
<evidence type="ECO:0000313" key="9">
    <source>
        <dbReference type="RefSeq" id="XP_030623871.1"/>
    </source>
</evidence>
<proteinExistence type="inferred from homology"/>
<dbReference type="GeneID" id="115807139"/>
<sequence>MARFLHSRLSSGMYKVTWRQLLVLCVCVLTGLIYFSQGRRLSAVRLQPEEVRTTAEEEQHLFPVTTLWGAPLVWGDSEPSVWRRAEFSHHAFRVGLVVLAVGRYVHYLQGLLSSAELNFLPEVAVTYYILTDSPRQLDPPPSLGPMRKLRVIPVAEMPGLKRLALRRMDLLAKFIKEQVQWEVDYVYCMDVDQTFTGPVETEILGKLVATLHPGFYNKPRQTFPYETDKESAAFVFEGEGDYYYTSEFYGGLCKRVLALVQSCSQLILKDEERGIHARILEESYLNRYLINNRPTCVLSPEYSWWESQNSPNVPTQRILSLGRKCGPLSKLNEDTQAC</sequence>
<comment type="cofactor">
    <cofactor evidence="7">
        <name>Mn(2+)</name>
        <dbReference type="ChEBI" id="CHEBI:29035"/>
    </cofactor>
    <text evidence="7">Binds 1 Mn(2+) ion per subunit.</text>
</comment>
<dbReference type="RefSeq" id="XP_030623871.1">
    <property type="nucleotide sequence ID" value="XM_030768011.1"/>
</dbReference>
<feature type="active site" description="Nucleophile" evidence="5">
    <location>
        <position position="282"/>
    </location>
</feature>
<evidence type="ECO:0000313" key="8">
    <source>
        <dbReference type="Proteomes" id="UP000504632"/>
    </source>
</evidence>
<dbReference type="GO" id="GO:0016020">
    <property type="term" value="C:membrane"/>
    <property type="evidence" value="ECO:0007669"/>
    <property type="project" value="UniProtKB-SubCell"/>
</dbReference>
<feature type="binding site" evidence="6">
    <location>
        <position position="104"/>
    </location>
    <ligand>
        <name>UDP-N-acetyl-alpha-D-galactosamine</name>
        <dbReference type="ChEBI" id="CHEBI:67138"/>
    </ligand>
</feature>
<keyword evidence="8" id="KW-1185">Reference proteome</keyword>
<feature type="binding site" evidence="6">
    <location>
        <begin position="190"/>
        <end position="192"/>
    </location>
    <ligand>
        <name>UDP-N-acetyl-alpha-D-galactosamine</name>
        <dbReference type="ChEBI" id="CHEBI:67138"/>
    </ligand>
</feature>
<comment type="similarity">
    <text evidence="2">Belongs to the glycosyltransferase 6 family.</text>
</comment>
<evidence type="ECO:0000256" key="6">
    <source>
        <dbReference type="PIRSR" id="PIRSR605076-2"/>
    </source>
</evidence>
<dbReference type="GO" id="GO:0046872">
    <property type="term" value="F:metal ion binding"/>
    <property type="evidence" value="ECO:0007669"/>
    <property type="project" value="UniProtKB-KW"/>
</dbReference>
<evidence type="ECO:0000256" key="4">
    <source>
        <dbReference type="ARBA" id="ARBA00022679"/>
    </source>
</evidence>
<evidence type="ECO:0000256" key="3">
    <source>
        <dbReference type="ARBA" id="ARBA00022676"/>
    </source>
</evidence>
<dbReference type="Pfam" id="PF03414">
    <property type="entry name" value="Glyco_transf_6"/>
    <property type="match status" value="1"/>
</dbReference>
<evidence type="ECO:0000256" key="2">
    <source>
        <dbReference type="ARBA" id="ARBA00010413"/>
    </source>
</evidence>
<evidence type="ECO:0000256" key="7">
    <source>
        <dbReference type="PIRSR" id="PIRSR605076-3"/>
    </source>
</evidence>
<keyword evidence="7" id="KW-0479">Metal-binding</keyword>
<dbReference type="PANTHER" id="PTHR10462:SF51">
    <property type="entry name" value="GLOBOSIDE ALPHA-1,3-N-ACETYLGALACTOSAMINYLTRANSFERASE 1-LIKE"/>
    <property type="match status" value="1"/>
</dbReference>
<feature type="binding site" evidence="6">
    <location>
        <position position="282"/>
    </location>
    <ligand>
        <name>an alpha-L-fucosyl-(1-&gt;2)-beta-D-galactosyl derivative</name>
        <dbReference type="ChEBI" id="CHEBI:140327"/>
    </ligand>
</feature>
<feature type="binding site" evidence="6">
    <location>
        <position position="212"/>
    </location>
    <ligand>
        <name>an alpha-L-fucosyl-(1-&gt;2)-beta-D-galactosyl derivative</name>
        <dbReference type="ChEBI" id="CHEBI:140327"/>
    </ligand>
</feature>
<feature type="binding site" evidence="7">
    <location>
        <position position="192"/>
    </location>
    <ligand>
        <name>Mn(2+)</name>
        <dbReference type="ChEBI" id="CHEBI:29035"/>
    </ligand>
</feature>